<dbReference type="Pfam" id="PF04712">
    <property type="entry name" value="Radial_spoke"/>
    <property type="match status" value="1"/>
</dbReference>
<feature type="region of interest" description="Disordered" evidence="6">
    <location>
        <begin position="488"/>
        <end position="522"/>
    </location>
</feature>
<protein>
    <recommendedName>
        <fullName evidence="9">Radial spokehead-like protein</fullName>
    </recommendedName>
</protein>
<keyword evidence="4" id="KW-0206">Cytoskeleton</keyword>
<feature type="compositionally biased region" description="Basic and acidic residues" evidence="6">
    <location>
        <begin position="390"/>
        <end position="400"/>
    </location>
</feature>
<feature type="compositionally biased region" description="Acidic residues" evidence="6">
    <location>
        <begin position="306"/>
        <end position="330"/>
    </location>
</feature>
<comment type="subcellular location">
    <subcellularLocation>
        <location evidence="1">Cytoplasm</location>
        <location evidence="1">Cytoskeleton</location>
        <location evidence="1">Cilium axoneme</location>
    </subcellularLocation>
</comment>
<organism evidence="7 8">
    <name type="scientific">Cloeon dipterum</name>
    <dbReference type="NCBI Taxonomy" id="197152"/>
    <lineage>
        <taxon>Eukaryota</taxon>
        <taxon>Metazoa</taxon>
        <taxon>Ecdysozoa</taxon>
        <taxon>Arthropoda</taxon>
        <taxon>Hexapoda</taxon>
        <taxon>Insecta</taxon>
        <taxon>Pterygota</taxon>
        <taxon>Palaeoptera</taxon>
        <taxon>Ephemeroptera</taxon>
        <taxon>Pisciforma</taxon>
        <taxon>Baetidae</taxon>
        <taxon>Cloeon</taxon>
    </lineage>
</organism>
<proteinExistence type="predicted"/>
<comment type="caution">
    <text evidence="7">The sequence shown here is derived from an EMBL/GenBank/DDBJ whole genome shotgun (WGS) entry which is preliminary data.</text>
</comment>
<keyword evidence="8" id="KW-1185">Reference proteome</keyword>
<evidence type="ECO:0000256" key="1">
    <source>
        <dbReference type="ARBA" id="ARBA00004430"/>
    </source>
</evidence>
<evidence type="ECO:0000313" key="8">
    <source>
        <dbReference type="Proteomes" id="UP000494165"/>
    </source>
</evidence>
<feature type="compositionally biased region" description="Basic and acidic residues" evidence="6">
    <location>
        <begin position="188"/>
        <end position="201"/>
    </location>
</feature>
<dbReference type="EMBL" id="CADEPI010000119">
    <property type="protein sequence ID" value="CAB3375877.1"/>
    <property type="molecule type" value="Genomic_DNA"/>
</dbReference>
<dbReference type="AlphaFoldDB" id="A0A8S1D2N7"/>
<keyword evidence="5" id="KW-0966">Cell projection</keyword>
<gene>
    <name evidence="7" type="ORF">CLODIP_2_CD13876</name>
</gene>
<name>A0A8S1D2N7_9INSE</name>
<keyword evidence="3" id="KW-0969">Cilium</keyword>
<feature type="region of interest" description="Disordered" evidence="6">
    <location>
        <begin position="188"/>
        <end position="209"/>
    </location>
</feature>
<feature type="region of interest" description="Disordered" evidence="6">
    <location>
        <begin position="369"/>
        <end position="408"/>
    </location>
</feature>
<evidence type="ECO:0000313" key="7">
    <source>
        <dbReference type="EMBL" id="CAB3375877.1"/>
    </source>
</evidence>
<dbReference type="Proteomes" id="UP000494165">
    <property type="component" value="Unassembled WGS sequence"/>
</dbReference>
<dbReference type="PANTHER" id="PTHR13159">
    <property type="entry name" value="RADIAL SPOKEHEAD-RELATED"/>
    <property type="match status" value="1"/>
</dbReference>
<evidence type="ECO:0000256" key="3">
    <source>
        <dbReference type="ARBA" id="ARBA00023069"/>
    </source>
</evidence>
<dbReference type="InterPro" id="IPR006802">
    <property type="entry name" value="Radial_spoke"/>
</dbReference>
<feature type="region of interest" description="Disordered" evidence="6">
    <location>
        <begin position="298"/>
        <end position="336"/>
    </location>
</feature>
<dbReference type="PANTHER" id="PTHR13159:SF0">
    <property type="entry name" value="RADIAL SPOKE HEAD 6 HOMOLOG A"/>
    <property type="match status" value="1"/>
</dbReference>
<sequence>MEAIEVTEEDVREAKNALDPRVVSVLTKLVSRLLHERPPDAFDILEQLVISAKNDEGENQPDLPPEIPLQNAKLIQSFYNPEHGELKELNAAWLDRPPQVMPWTSCREQLCLLKRFAGIGIPDETILLLSLSMQRLQQQHQQIYRLRFWGCICFKWYVLEAELTPQGFVSRAEEVDAAAKQAQALTKADWEERKKEAEETGKPLPEPPFFSDIPIEPSGTGVNSMVYLVSSEPGLPESWTWLPDLTPEDILKARQIVQFPEDIEGDCGASGLCKEVILRAQIARINASTRVAPQGMFKMKKKLAPGEEEDEEDDDDEEDEDEEEDEENEEPKEARLNARFKLPALKQLVDMNKWVHITSFILQSQGRVKWWNPNPDADEDEEDEEEEEEGEKKAGPEKSPKPLSPIAQDEASPHLAQGYPTCWALRKVSVLGPPAVVARSLIWPGSITLFYSGQIEHIYIGWGVKTSSNHYCPPLVPEVAVEPAELVLSNDPTVEEEKAGLAQDDEDEEEDEEKEDEEDEND</sequence>
<evidence type="ECO:0000256" key="2">
    <source>
        <dbReference type="ARBA" id="ARBA00022490"/>
    </source>
</evidence>
<feature type="compositionally biased region" description="Acidic residues" evidence="6">
    <location>
        <begin position="503"/>
        <end position="522"/>
    </location>
</feature>
<reference evidence="7 8" key="1">
    <citation type="submission" date="2020-04" db="EMBL/GenBank/DDBJ databases">
        <authorList>
            <person name="Alioto T."/>
            <person name="Alioto T."/>
            <person name="Gomez Garrido J."/>
        </authorList>
    </citation>
    <scope>NUCLEOTIDE SEQUENCE [LARGE SCALE GENOMIC DNA]</scope>
</reference>
<evidence type="ECO:0000256" key="6">
    <source>
        <dbReference type="SAM" id="MobiDB-lite"/>
    </source>
</evidence>
<dbReference type="OrthoDB" id="272202at2759"/>
<dbReference type="InterPro" id="IPR016024">
    <property type="entry name" value="ARM-type_fold"/>
</dbReference>
<dbReference type="GO" id="GO:0060294">
    <property type="term" value="P:cilium movement involved in cell motility"/>
    <property type="evidence" value="ECO:0007669"/>
    <property type="project" value="InterPro"/>
</dbReference>
<evidence type="ECO:0008006" key="9">
    <source>
        <dbReference type="Google" id="ProtNLM"/>
    </source>
</evidence>
<keyword evidence="2" id="KW-0963">Cytoplasm</keyword>
<feature type="compositionally biased region" description="Acidic residues" evidence="6">
    <location>
        <begin position="376"/>
        <end position="389"/>
    </location>
</feature>
<dbReference type="GO" id="GO:0001534">
    <property type="term" value="C:radial spoke"/>
    <property type="evidence" value="ECO:0007669"/>
    <property type="project" value="InterPro"/>
</dbReference>
<evidence type="ECO:0000256" key="4">
    <source>
        <dbReference type="ARBA" id="ARBA00023212"/>
    </source>
</evidence>
<evidence type="ECO:0000256" key="5">
    <source>
        <dbReference type="ARBA" id="ARBA00023273"/>
    </source>
</evidence>
<dbReference type="SUPFAM" id="SSF48371">
    <property type="entry name" value="ARM repeat"/>
    <property type="match status" value="1"/>
</dbReference>
<dbReference type="GO" id="GO:0035082">
    <property type="term" value="P:axoneme assembly"/>
    <property type="evidence" value="ECO:0007669"/>
    <property type="project" value="TreeGrafter"/>
</dbReference>
<accession>A0A8S1D2N7</accession>